<dbReference type="GO" id="GO:0003723">
    <property type="term" value="F:RNA binding"/>
    <property type="evidence" value="ECO:0007669"/>
    <property type="project" value="UniProtKB-KW"/>
</dbReference>
<dbReference type="EMBL" id="GEDC01024375">
    <property type="protein sequence ID" value="JAS12923.1"/>
    <property type="molecule type" value="Transcribed_RNA"/>
</dbReference>
<dbReference type="Pfam" id="PF08652">
    <property type="entry name" value="RAI1"/>
    <property type="match status" value="1"/>
</dbReference>
<dbReference type="GO" id="GO:0000166">
    <property type="term" value="F:nucleotide binding"/>
    <property type="evidence" value="ECO:0007669"/>
    <property type="project" value="UniProtKB-KW"/>
</dbReference>
<dbReference type="InterPro" id="IPR013961">
    <property type="entry name" value="RAI1"/>
</dbReference>
<feature type="non-terminal residue" evidence="4">
    <location>
        <position position="282"/>
    </location>
</feature>
<proteinExistence type="inferred from homology"/>
<keyword evidence="2" id="KW-0540">Nuclease</keyword>
<keyword evidence="2" id="KW-0539">Nucleus</keyword>
<keyword evidence="2" id="KW-0694">RNA-binding</keyword>
<comment type="subcellular location">
    <subcellularLocation>
        <location evidence="2">Nucleus</location>
    </subcellularLocation>
</comment>
<comment type="similarity">
    <text evidence="1 2">Belongs to the DXO/Dom3Z family.</text>
</comment>
<keyword evidence="2" id="KW-0547">Nucleotide-binding</keyword>
<dbReference type="PANTHER" id="PTHR12395:SF9">
    <property type="entry name" value="DECAPPING AND EXORIBONUCLEASE PROTEIN"/>
    <property type="match status" value="1"/>
</dbReference>
<evidence type="ECO:0000256" key="1">
    <source>
        <dbReference type="ARBA" id="ARBA00006562"/>
    </source>
</evidence>
<dbReference type="GO" id="GO:0110155">
    <property type="term" value="P:NAD-cap decapping"/>
    <property type="evidence" value="ECO:0007669"/>
    <property type="project" value="TreeGrafter"/>
</dbReference>
<comment type="cofactor">
    <cofactor evidence="2">
        <name>a divalent metal cation</name>
        <dbReference type="ChEBI" id="CHEBI:60240"/>
    </cofactor>
</comment>
<keyword evidence="2" id="KW-0479">Metal-binding</keyword>
<dbReference type="AlphaFoldDB" id="A0A1B6CHS4"/>
<protein>
    <recommendedName>
        <fullName evidence="2">Decapping nuclease</fullName>
        <ecNumber evidence="2">3.6.1.-</ecNumber>
    </recommendedName>
</protein>
<evidence type="ECO:0000313" key="4">
    <source>
        <dbReference type="EMBL" id="JAS12923.1"/>
    </source>
</evidence>
<organism evidence="4">
    <name type="scientific">Clastoptera arizonana</name>
    <name type="common">Arizona spittle bug</name>
    <dbReference type="NCBI Taxonomy" id="38151"/>
    <lineage>
        <taxon>Eukaryota</taxon>
        <taxon>Metazoa</taxon>
        <taxon>Ecdysozoa</taxon>
        <taxon>Arthropoda</taxon>
        <taxon>Hexapoda</taxon>
        <taxon>Insecta</taxon>
        <taxon>Pterygota</taxon>
        <taxon>Neoptera</taxon>
        <taxon>Paraneoptera</taxon>
        <taxon>Hemiptera</taxon>
        <taxon>Auchenorrhyncha</taxon>
        <taxon>Cercopoidea</taxon>
        <taxon>Clastopteridae</taxon>
        <taxon>Clastoptera</taxon>
    </lineage>
</organism>
<dbReference type="GO" id="GO:0034353">
    <property type="term" value="F:mRNA 5'-diphosphatase activity"/>
    <property type="evidence" value="ECO:0007669"/>
    <property type="project" value="TreeGrafter"/>
</dbReference>
<dbReference type="PANTHER" id="PTHR12395">
    <property type="entry name" value="DOM-3 RELATED"/>
    <property type="match status" value="1"/>
</dbReference>
<dbReference type="GO" id="GO:0005829">
    <property type="term" value="C:cytosol"/>
    <property type="evidence" value="ECO:0007669"/>
    <property type="project" value="TreeGrafter"/>
</dbReference>
<feature type="domain" description="RAI1-like" evidence="3">
    <location>
        <begin position="34"/>
        <end position="282"/>
    </location>
</feature>
<dbReference type="EC" id="3.6.1.-" evidence="2"/>
<dbReference type="GO" id="GO:0000956">
    <property type="term" value="P:nuclear-transcribed mRNA catabolic process"/>
    <property type="evidence" value="ECO:0007669"/>
    <property type="project" value="TreeGrafter"/>
</dbReference>
<evidence type="ECO:0000256" key="2">
    <source>
        <dbReference type="RuleBase" id="RU367113"/>
    </source>
</evidence>
<gene>
    <name evidence="4" type="ORF">g.7555</name>
</gene>
<name>A0A1B6CHS4_9HEMI</name>
<reference evidence="4" key="1">
    <citation type="submission" date="2015-12" db="EMBL/GenBank/DDBJ databases">
        <title>De novo transcriptome assembly of four potential Pierce s Disease insect vectors from Arizona vineyards.</title>
        <authorList>
            <person name="Tassone E.E."/>
        </authorList>
    </citation>
    <scope>NUCLEOTIDE SEQUENCE</scope>
</reference>
<sequence>MEIKRRKVDGLVTVKQNKTLDISINGATFPDFQKPIVKGYFSVNKRREFEPTSKQLKYLHIKNNMKVSFDLNFGIDGCIRKNNPPEYLKHIFNWLNHHNYIVNEEISSQLNDVIICFRGLLTTIMCTPYEDNEGWIICAKQINKTIFLCAFDTEEKLVRLQNETERQKQMCSWGYKFEQYMLSDHPKTKPDINKPVNENEEFCCLFSSKLKGQKLLYAAEMDGVISEYVIGANKDQKSIQNARFVELKTNRILENNRQDRNFRRLKMLKWWCQSFLVGIETI</sequence>
<evidence type="ECO:0000259" key="3">
    <source>
        <dbReference type="Pfam" id="PF08652"/>
    </source>
</evidence>
<dbReference type="GO" id="GO:0004518">
    <property type="term" value="F:nuclease activity"/>
    <property type="evidence" value="ECO:0007669"/>
    <property type="project" value="UniProtKB-KW"/>
</dbReference>
<comment type="function">
    <text evidence="2">Decapping enzyme for NAD-capped RNAs: specifically hydrolyzes the nicotinamide adenine dinucleotide (NAD) cap from a subset of RNAs by removing the entire NAD moiety from the 5'-end of an NAD-capped RNA.</text>
</comment>
<keyword evidence="2" id="KW-0378">Hydrolase</keyword>
<dbReference type="GO" id="GO:0046872">
    <property type="term" value="F:metal ion binding"/>
    <property type="evidence" value="ECO:0007669"/>
    <property type="project" value="UniProtKB-KW"/>
</dbReference>
<dbReference type="GO" id="GO:0005634">
    <property type="term" value="C:nucleus"/>
    <property type="evidence" value="ECO:0007669"/>
    <property type="project" value="UniProtKB-SubCell"/>
</dbReference>
<accession>A0A1B6CHS4</accession>
<dbReference type="InterPro" id="IPR039039">
    <property type="entry name" value="RAI1-like_fam"/>
</dbReference>